<evidence type="ECO:0000313" key="4">
    <source>
        <dbReference type="Proteomes" id="UP000248598"/>
    </source>
</evidence>
<proteinExistence type="predicted"/>
<dbReference type="RefSeq" id="WP_003786890.1">
    <property type="nucleotide sequence ID" value="NZ_CP045141.1"/>
</dbReference>
<dbReference type="EMBL" id="LS483426">
    <property type="protein sequence ID" value="SQH25296.1"/>
    <property type="molecule type" value="Genomic_DNA"/>
</dbReference>
<keyword evidence="2" id="KW-0732">Signal</keyword>
<evidence type="ECO:0000256" key="2">
    <source>
        <dbReference type="SAM" id="SignalP"/>
    </source>
</evidence>
<reference evidence="3 4" key="1">
    <citation type="submission" date="2018-06" db="EMBL/GenBank/DDBJ databases">
        <authorList>
            <consortium name="Pathogen Informatics"/>
            <person name="Doyle S."/>
        </authorList>
    </citation>
    <scope>NUCLEOTIDE SEQUENCE [LARGE SCALE GENOMIC DNA]</scope>
    <source>
        <strain evidence="3 4">NCTC10529</strain>
    </source>
</reference>
<organism evidence="3 4">
    <name type="scientific">Kingella kingae</name>
    <dbReference type="NCBI Taxonomy" id="504"/>
    <lineage>
        <taxon>Bacteria</taxon>
        <taxon>Pseudomonadati</taxon>
        <taxon>Pseudomonadota</taxon>
        <taxon>Betaproteobacteria</taxon>
        <taxon>Neisseriales</taxon>
        <taxon>Neisseriaceae</taxon>
        <taxon>Kingella</taxon>
    </lineage>
</organism>
<gene>
    <name evidence="3" type="ORF">NCTC10529_01492</name>
</gene>
<evidence type="ECO:0000313" key="3">
    <source>
        <dbReference type="EMBL" id="SQH25296.1"/>
    </source>
</evidence>
<dbReference type="Proteomes" id="UP000248598">
    <property type="component" value="Chromosome 1"/>
</dbReference>
<feature type="region of interest" description="Disordered" evidence="1">
    <location>
        <begin position="25"/>
        <end position="46"/>
    </location>
</feature>
<evidence type="ECO:0000256" key="1">
    <source>
        <dbReference type="SAM" id="MobiDB-lite"/>
    </source>
</evidence>
<feature type="chain" id="PRO_5043500341" description="Excinuclease ATPase subunit" evidence="2">
    <location>
        <begin position="25"/>
        <end position="169"/>
    </location>
</feature>
<sequence>MKLHQTLSLIAVATLALSACQSNGGSKGTDSSSSASSKGVCQQVRGDTSGGGRNVLYRCNGNAVLNSAEAQSILSGGARVQFGSADSVIKAGLITRQSANRVGKSDEETCERAFINAAKKFQDTAAKHGGSRVGNFHSYLDRKPLSGGQYMCEVGTFHGRVVMRGDIAR</sequence>
<accession>A0AAX2J4B3</accession>
<name>A0AAX2J4B3_KINKI</name>
<feature type="compositionally biased region" description="Low complexity" evidence="1">
    <location>
        <begin position="25"/>
        <end position="39"/>
    </location>
</feature>
<feature type="signal peptide" evidence="2">
    <location>
        <begin position="1"/>
        <end position="24"/>
    </location>
</feature>
<dbReference type="GeneID" id="93262772"/>
<evidence type="ECO:0008006" key="5">
    <source>
        <dbReference type="Google" id="ProtNLM"/>
    </source>
</evidence>
<protein>
    <recommendedName>
        <fullName evidence="5">Excinuclease ATPase subunit</fullName>
    </recommendedName>
</protein>
<dbReference type="AlphaFoldDB" id="A0AAX2J4B3"/>
<dbReference type="PROSITE" id="PS51257">
    <property type="entry name" value="PROKAR_LIPOPROTEIN"/>
    <property type="match status" value="1"/>
</dbReference>